<evidence type="ECO:0000313" key="2">
    <source>
        <dbReference type="Proteomes" id="UP000054144"/>
    </source>
</evidence>
<gene>
    <name evidence="1" type="ORF">FISHEDRAFT_6368</name>
</gene>
<evidence type="ECO:0000313" key="1">
    <source>
        <dbReference type="EMBL" id="KIY50642.1"/>
    </source>
</evidence>
<sequence>ICYPFYSTHIYQGLDIAVFGPLKCKWSQVRNDYERQTGRAVSKSNFLEVYAQVHVAVFTEEIIKSAFRKTGVSPLNRDVITEEMAPS</sequence>
<accession>A0A0D7AGT3</accession>
<keyword evidence="2" id="KW-1185">Reference proteome</keyword>
<organism evidence="1 2">
    <name type="scientific">Fistulina hepatica ATCC 64428</name>
    <dbReference type="NCBI Taxonomy" id="1128425"/>
    <lineage>
        <taxon>Eukaryota</taxon>
        <taxon>Fungi</taxon>
        <taxon>Dikarya</taxon>
        <taxon>Basidiomycota</taxon>
        <taxon>Agaricomycotina</taxon>
        <taxon>Agaricomycetes</taxon>
        <taxon>Agaricomycetidae</taxon>
        <taxon>Agaricales</taxon>
        <taxon>Fistulinaceae</taxon>
        <taxon>Fistulina</taxon>
    </lineage>
</organism>
<dbReference type="AlphaFoldDB" id="A0A0D7AGT3"/>
<dbReference type="Proteomes" id="UP000054144">
    <property type="component" value="Unassembled WGS sequence"/>
</dbReference>
<reference evidence="1 2" key="1">
    <citation type="journal article" date="2015" name="Fungal Genet. Biol.">
        <title>Evolution of novel wood decay mechanisms in Agaricales revealed by the genome sequences of Fistulina hepatica and Cylindrobasidium torrendii.</title>
        <authorList>
            <person name="Floudas D."/>
            <person name="Held B.W."/>
            <person name="Riley R."/>
            <person name="Nagy L.G."/>
            <person name="Koehler G."/>
            <person name="Ransdell A.S."/>
            <person name="Younus H."/>
            <person name="Chow J."/>
            <person name="Chiniquy J."/>
            <person name="Lipzen A."/>
            <person name="Tritt A."/>
            <person name="Sun H."/>
            <person name="Haridas S."/>
            <person name="LaButti K."/>
            <person name="Ohm R.A."/>
            <person name="Kues U."/>
            <person name="Blanchette R.A."/>
            <person name="Grigoriev I.V."/>
            <person name="Minto R.E."/>
            <person name="Hibbett D.S."/>
        </authorList>
    </citation>
    <scope>NUCLEOTIDE SEQUENCE [LARGE SCALE GENOMIC DNA]</scope>
    <source>
        <strain evidence="1 2">ATCC 64428</strain>
    </source>
</reference>
<protein>
    <submittedName>
        <fullName evidence="1">Uncharacterized protein</fullName>
    </submittedName>
</protein>
<dbReference type="EMBL" id="KN881675">
    <property type="protein sequence ID" value="KIY50642.1"/>
    <property type="molecule type" value="Genomic_DNA"/>
</dbReference>
<feature type="non-terminal residue" evidence="1">
    <location>
        <position position="1"/>
    </location>
</feature>
<dbReference type="OrthoDB" id="2917041at2759"/>
<feature type="non-terminal residue" evidence="1">
    <location>
        <position position="87"/>
    </location>
</feature>
<name>A0A0D7AGT3_9AGAR</name>
<proteinExistence type="predicted"/>